<dbReference type="InterPro" id="IPR001387">
    <property type="entry name" value="Cro/C1-type_HTH"/>
</dbReference>
<feature type="compositionally biased region" description="Basic and acidic residues" evidence="1">
    <location>
        <begin position="7"/>
        <end position="17"/>
    </location>
</feature>
<proteinExistence type="predicted"/>
<dbReference type="CDD" id="cd00093">
    <property type="entry name" value="HTH_XRE"/>
    <property type="match status" value="1"/>
</dbReference>
<protein>
    <submittedName>
        <fullName evidence="3">Helix-turn-helix domain-containing protein</fullName>
    </submittedName>
</protein>
<dbReference type="STRING" id="310782.SAMN05216499_1118"/>
<dbReference type="PANTHER" id="PTHR35010:SF2">
    <property type="entry name" value="BLL4672 PROTEIN"/>
    <property type="match status" value="1"/>
</dbReference>
<accession>A0A1M7IR47</accession>
<sequence>MESWSGRGEHERPEGEPLSKLLPAWRRRTERYGLTAGNETGGPGLSRADIARLTGVTEEWYGSLEDGEAADCTEDFLDRLSTALGLSLTERGTLYERALGRPPSSAAIPQASAAVEMDDLFQCFIDNQSHPACVADAAWNVIGHNQPMRDWFPWTAHQGNMLRWALLSQDAREQLVNWREDWARSYVGQIRFARSRDRRNEALRRLQREVLANTPGAREMWHRKESRESGDGSLRRLRLPFHQGREVAVRIVALRPMRSDRLRVFVLMENCPKVIGS</sequence>
<gene>
    <name evidence="3" type="ORF">SAMN05216499_1118</name>
</gene>
<feature type="region of interest" description="Disordered" evidence="1">
    <location>
        <begin position="1"/>
        <end position="21"/>
    </location>
</feature>
<dbReference type="EMBL" id="FRBI01000011">
    <property type="protein sequence ID" value="SHM43078.1"/>
    <property type="molecule type" value="Genomic_DNA"/>
</dbReference>
<dbReference type="Pfam" id="PF17765">
    <property type="entry name" value="MLTR_LBD"/>
    <property type="match status" value="1"/>
</dbReference>
<dbReference type="InterPro" id="IPR010982">
    <property type="entry name" value="Lambda_DNA-bd_dom_sf"/>
</dbReference>
<dbReference type="InterPro" id="IPR041413">
    <property type="entry name" value="MLTR_LBD"/>
</dbReference>
<evidence type="ECO:0000313" key="3">
    <source>
        <dbReference type="EMBL" id="SHM43078.1"/>
    </source>
</evidence>
<dbReference type="Gene3D" id="3.30.450.180">
    <property type="match status" value="1"/>
</dbReference>
<name>A0A1M7IR47_9ACTN</name>
<reference evidence="3 4" key="1">
    <citation type="submission" date="2016-11" db="EMBL/GenBank/DDBJ databases">
        <authorList>
            <person name="Jaros S."/>
            <person name="Januszkiewicz K."/>
            <person name="Wedrychowicz H."/>
        </authorList>
    </citation>
    <scope>NUCLEOTIDE SEQUENCE [LARGE SCALE GENOMIC DNA]</scope>
    <source>
        <strain evidence="3 4">CGMCC 4.2025</strain>
    </source>
</reference>
<evidence type="ECO:0000259" key="2">
    <source>
        <dbReference type="SMART" id="SM00530"/>
    </source>
</evidence>
<organism evidence="3 4">
    <name type="scientific">Actinacidiphila paucisporea</name>
    <dbReference type="NCBI Taxonomy" id="310782"/>
    <lineage>
        <taxon>Bacteria</taxon>
        <taxon>Bacillati</taxon>
        <taxon>Actinomycetota</taxon>
        <taxon>Actinomycetes</taxon>
        <taxon>Kitasatosporales</taxon>
        <taxon>Streptomycetaceae</taxon>
        <taxon>Actinacidiphila</taxon>
    </lineage>
</organism>
<dbReference type="Pfam" id="PF13560">
    <property type="entry name" value="HTH_31"/>
    <property type="match status" value="1"/>
</dbReference>
<dbReference type="SMART" id="SM00530">
    <property type="entry name" value="HTH_XRE"/>
    <property type="match status" value="1"/>
</dbReference>
<evidence type="ECO:0000256" key="1">
    <source>
        <dbReference type="SAM" id="MobiDB-lite"/>
    </source>
</evidence>
<keyword evidence="4" id="KW-1185">Reference proteome</keyword>
<feature type="domain" description="HTH cro/C1-type" evidence="2">
    <location>
        <begin position="21"/>
        <end position="91"/>
    </location>
</feature>
<dbReference type="PANTHER" id="PTHR35010">
    <property type="entry name" value="BLL4672 PROTEIN-RELATED"/>
    <property type="match status" value="1"/>
</dbReference>
<evidence type="ECO:0000313" key="4">
    <source>
        <dbReference type="Proteomes" id="UP000184111"/>
    </source>
</evidence>
<dbReference type="SUPFAM" id="SSF47413">
    <property type="entry name" value="lambda repressor-like DNA-binding domains"/>
    <property type="match status" value="1"/>
</dbReference>
<dbReference type="AlphaFoldDB" id="A0A1M7IR47"/>
<dbReference type="Gene3D" id="1.10.260.40">
    <property type="entry name" value="lambda repressor-like DNA-binding domains"/>
    <property type="match status" value="1"/>
</dbReference>
<dbReference type="Proteomes" id="UP000184111">
    <property type="component" value="Unassembled WGS sequence"/>
</dbReference>
<dbReference type="GO" id="GO:0003677">
    <property type="term" value="F:DNA binding"/>
    <property type="evidence" value="ECO:0007669"/>
    <property type="project" value="InterPro"/>
</dbReference>
<dbReference type="RefSeq" id="WP_079189846.1">
    <property type="nucleotide sequence ID" value="NZ_FRBI01000011.1"/>
</dbReference>